<dbReference type="GO" id="GO:0004553">
    <property type="term" value="F:hydrolase activity, hydrolyzing O-glycosyl compounds"/>
    <property type="evidence" value="ECO:0007669"/>
    <property type="project" value="UniProtKB-ARBA"/>
</dbReference>
<accession>A0AB35YUB6</accession>
<dbReference type="Gene3D" id="2.60.120.200">
    <property type="match status" value="1"/>
</dbReference>
<dbReference type="GO" id="GO:0005975">
    <property type="term" value="P:carbohydrate metabolic process"/>
    <property type="evidence" value="ECO:0007669"/>
    <property type="project" value="UniProtKB-ARBA"/>
</dbReference>
<evidence type="ECO:0000259" key="3">
    <source>
        <dbReference type="PROSITE" id="PS50853"/>
    </source>
</evidence>
<sequence>MIFLKLYGIIGEIITGLAPSTYYEYYVTPLCGTGTPFPAGPKGFSTLCGGAIDAFPFFESFENTSGTRDCWSNEYVAGVPTDWMYVGTNGNNSITPRTGELMAQFKIESMTEKTKLVSPAMDLTALTNPQLTFYFANANWIGDVDELRIFYKTSAGGSWTQIGESYTTEHTVWTQVILDLPNPSNDYYIAFEGKSNFARGIDVDDVMVAEAPTCMQPLNLTATHITQDSVELSWDEVAGASNGYEWFIFEYNADPTTATAVATGTTPQGTTTANVSGLEAYTIYDFYVKSDCDTDGMSFLAGPTTFKTAVIPPVCGQFFYDTGGENGDYGNNENVTTIISPNNQGEAVTVTFISFDTDFGWDVLYVHDGPDATYPLIDSGNDATPNFPARGYYGQTIPGPFTSTHSSGALTFVFRSDFGATRAGWMADISCTQLNVADQAFENFIYYPNPVENKLVLNAANQIETVKVYNLLGQEVLAVSPNTNNPTIEMDNLQTGTYIMKVTIDGNEQTYKVLKK</sequence>
<dbReference type="Gene3D" id="2.60.40.10">
    <property type="entry name" value="Immunoglobulins"/>
    <property type="match status" value="1"/>
</dbReference>
<dbReference type="SMART" id="SM00060">
    <property type="entry name" value="FN3"/>
    <property type="match status" value="1"/>
</dbReference>
<reference evidence="4 7" key="1">
    <citation type="submission" date="2024-01" db="EMBL/GenBank/DDBJ databases">
        <title>Aequorivita flavus sp. nov., isolated from deep-sea sediment.</title>
        <authorList>
            <person name="Chen X."/>
        </authorList>
    </citation>
    <scope>NUCLEOTIDE SEQUENCE</scope>
    <source>
        <strain evidence="4">MCCC 1A16923</strain>
        <strain evidence="5 7">MCCC 1A16935</strain>
    </source>
</reference>
<dbReference type="InterPro" id="IPR013320">
    <property type="entry name" value="ConA-like_dom_sf"/>
</dbReference>
<dbReference type="Proteomes" id="UP001390963">
    <property type="component" value="Unassembled WGS sequence"/>
</dbReference>
<proteinExistence type="predicted"/>
<dbReference type="SUPFAM" id="SSF49265">
    <property type="entry name" value="Fibronectin type III"/>
    <property type="match status" value="1"/>
</dbReference>
<dbReference type="InterPro" id="IPR003961">
    <property type="entry name" value="FN3_dom"/>
</dbReference>
<dbReference type="SMART" id="SM00042">
    <property type="entry name" value="CUB"/>
    <property type="match status" value="1"/>
</dbReference>
<comment type="caution">
    <text evidence="4">The sequence shown here is derived from an EMBL/GenBank/DDBJ whole genome shotgun (WGS) entry which is preliminary data.</text>
</comment>
<evidence type="ECO:0000256" key="2">
    <source>
        <dbReference type="ARBA" id="ARBA00023157"/>
    </source>
</evidence>
<dbReference type="Pfam" id="PF00041">
    <property type="entry name" value="fn3"/>
    <property type="match status" value="1"/>
</dbReference>
<gene>
    <name evidence="5" type="ORF">VZD24_09725</name>
    <name evidence="4" type="ORF">VZD85_11115</name>
</gene>
<dbReference type="InterPro" id="IPR013783">
    <property type="entry name" value="Ig-like_fold"/>
</dbReference>
<dbReference type="EMBL" id="JAZBJM010000007">
    <property type="protein sequence ID" value="MEM0518906.1"/>
    <property type="molecule type" value="Genomic_DNA"/>
</dbReference>
<dbReference type="NCBIfam" id="TIGR04183">
    <property type="entry name" value="Por_Secre_tail"/>
    <property type="match status" value="1"/>
</dbReference>
<feature type="domain" description="Fibronectin type-III" evidence="3">
    <location>
        <begin position="216"/>
        <end position="311"/>
    </location>
</feature>
<evidence type="ECO:0000313" key="7">
    <source>
        <dbReference type="Proteomes" id="UP001390963"/>
    </source>
</evidence>
<dbReference type="RefSeq" id="WP_342687592.1">
    <property type="nucleotide sequence ID" value="NZ_JAZBJM010000007.1"/>
</dbReference>
<dbReference type="InterPro" id="IPR035914">
    <property type="entry name" value="Sperma_CUB_dom_sf"/>
</dbReference>
<organism evidence="4 6">
    <name type="scientific">Aequorivita flava</name>
    <dbReference type="NCBI Taxonomy" id="3114371"/>
    <lineage>
        <taxon>Bacteria</taxon>
        <taxon>Pseudomonadati</taxon>
        <taxon>Bacteroidota</taxon>
        <taxon>Flavobacteriia</taxon>
        <taxon>Flavobacteriales</taxon>
        <taxon>Flavobacteriaceae</taxon>
        <taxon>Aequorivita</taxon>
    </lineage>
</organism>
<keyword evidence="2" id="KW-1015">Disulfide bond</keyword>
<evidence type="ECO:0000313" key="4">
    <source>
        <dbReference type="EMBL" id="MEM0518906.1"/>
    </source>
</evidence>
<keyword evidence="1" id="KW-0732">Signal</keyword>
<dbReference type="Pfam" id="PF18962">
    <property type="entry name" value="Por_Secre_tail"/>
    <property type="match status" value="1"/>
</dbReference>
<dbReference type="EMBL" id="JBANCF010000007">
    <property type="protein sequence ID" value="MEM0573796.1"/>
    <property type="molecule type" value="Genomic_DNA"/>
</dbReference>
<dbReference type="Proteomes" id="UP001388259">
    <property type="component" value="Unassembled WGS sequence"/>
</dbReference>
<dbReference type="PROSITE" id="PS50853">
    <property type="entry name" value="FN3"/>
    <property type="match status" value="1"/>
</dbReference>
<protein>
    <submittedName>
        <fullName evidence="4">T9SS type A sorting domain-containing protein</fullName>
    </submittedName>
</protein>
<name>A0AB35YUB6_9FLAO</name>
<dbReference type="Gene3D" id="2.60.120.290">
    <property type="entry name" value="Spermadhesin, CUB domain"/>
    <property type="match status" value="1"/>
</dbReference>
<evidence type="ECO:0000313" key="5">
    <source>
        <dbReference type="EMBL" id="MEM0573796.1"/>
    </source>
</evidence>
<keyword evidence="7" id="KW-1185">Reference proteome</keyword>
<dbReference type="AlphaFoldDB" id="A0AB35YUB6"/>
<dbReference type="SUPFAM" id="SSF49854">
    <property type="entry name" value="Spermadhesin, CUB domain"/>
    <property type="match status" value="1"/>
</dbReference>
<dbReference type="InterPro" id="IPR036116">
    <property type="entry name" value="FN3_sf"/>
</dbReference>
<dbReference type="InterPro" id="IPR000859">
    <property type="entry name" value="CUB_dom"/>
</dbReference>
<dbReference type="CDD" id="cd00063">
    <property type="entry name" value="FN3"/>
    <property type="match status" value="1"/>
</dbReference>
<evidence type="ECO:0000256" key="1">
    <source>
        <dbReference type="ARBA" id="ARBA00022729"/>
    </source>
</evidence>
<dbReference type="CDD" id="cd00041">
    <property type="entry name" value="CUB"/>
    <property type="match status" value="1"/>
</dbReference>
<evidence type="ECO:0000313" key="6">
    <source>
        <dbReference type="Proteomes" id="UP001388259"/>
    </source>
</evidence>
<dbReference type="SUPFAM" id="SSF49899">
    <property type="entry name" value="Concanavalin A-like lectins/glucanases"/>
    <property type="match status" value="1"/>
</dbReference>
<dbReference type="InterPro" id="IPR026444">
    <property type="entry name" value="Secre_tail"/>
</dbReference>